<feature type="domain" description="NADP-dependent oxidoreductase" evidence="2">
    <location>
        <begin position="20"/>
        <end position="321"/>
    </location>
</feature>
<comment type="caution">
    <text evidence="3">The sequence shown here is derived from an EMBL/GenBank/DDBJ whole genome shotgun (WGS) entry which is preliminary data.</text>
</comment>
<evidence type="ECO:0000313" key="3">
    <source>
        <dbReference type="EMBL" id="CAH2394732.1"/>
    </source>
</evidence>
<dbReference type="EC" id="1.1.1.-" evidence="3"/>
<dbReference type="EMBL" id="CAKXZS010000003">
    <property type="protein sequence ID" value="CAH2394732.1"/>
    <property type="molecule type" value="Genomic_DNA"/>
</dbReference>
<dbReference type="PANTHER" id="PTHR43364">
    <property type="entry name" value="NADH-SPECIFIC METHYLGLYOXAL REDUCTASE-RELATED"/>
    <property type="match status" value="1"/>
</dbReference>
<reference evidence="3" key="1">
    <citation type="submission" date="2022-03" db="EMBL/GenBank/DDBJ databases">
        <authorList>
            <person name="Brunel B."/>
        </authorList>
    </citation>
    <scope>NUCLEOTIDE SEQUENCE</scope>
    <source>
        <strain evidence="3">STM4922sample</strain>
    </source>
</reference>
<dbReference type="Proteomes" id="UP001152604">
    <property type="component" value="Unassembled WGS sequence"/>
</dbReference>
<dbReference type="Pfam" id="PF00248">
    <property type="entry name" value="Aldo_ket_red"/>
    <property type="match status" value="1"/>
</dbReference>
<keyword evidence="1 3" id="KW-0560">Oxidoreductase</keyword>
<evidence type="ECO:0000256" key="1">
    <source>
        <dbReference type="ARBA" id="ARBA00023002"/>
    </source>
</evidence>
<dbReference type="CDD" id="cd19149">
    <property type="entry name" value="AKR_AKR11B2"/>
    <property type="match status" value="1"/>
</dbReference>
<dbReference type="GO" id="GO:0016491">
    <property type="term" value="F:oxidoreductase activity"/>
    <property type="evidence" value="ECO:0007669"/>
    <property type="project" value="UniProtKB-KW"/>
</dbReference>
<organism evidence="3 4">
    <name type="scientific">Mesorhizobium ventifaucium</name>
    <dbReference type="NCBI Taxonomy" id="666020"/>
    <lineage>
        <taxon>Bacteria</taxon>
        <taxon>Pseudomonadati</taxon>
        <taxon>Pseudomonadota</taxon>
        <taxon>Alphaproteobacteria</taxon>
        <taxon>Hyphomicrobiales</taxon>
        <taxon>Phyllobacteriaceae</taxon>
        <taxon>Mesorhizobium</taxon>
    </lineage>
</organism>
<dbReference type="PANTHER" id="PTHR43364:SF4">
    <property type="entry name" value="NAD(P)-LINKED OXIDOREDUCTASE SUPERFAMILY PROTEIN"/>
    <property type="match status" value="1"/>
</dbReference>
<dbReference type="SUPFAM" id="SSF51430">
    <property type="entry name" value="NAD(P)-linked oxidoreductase"/>
    <property type="match status" value="1"/>
</dbReference>
<dbReference type="InterPro" id="IPR023210">
    <property type="entry name" value="NADP_OxRdtase_dom"/>
</dbReference>
<dbReference type="RefSeq" id="WP_254023091.1">
    <property type="nucleotide sequence ID" value="NZ_CAKXZS010000003.1"/>
</dbReference>
<gene>
    <name evidence="3" type="primary">yhdN</name>
    <name evidence="3" type="ORF">MES4922_110176</name>
</gene>
<proteinExistence type="predicted"/>
<name>A0ABN8JAP3_9HYPH</name>
<dbReference type="InterPro" id="IPR036812">
    <property type="entry name" value="NAD(P)_OxRdtase_dom_sf"/>
</dbReference>
<accession>A0ABN8JAP3</accession>
<keyword evidence="4" id="KW-1185">Reference proteome</keyword>
<sequence length="331" mass="35408">MNSRQITRSIGKSGVVASTVGLGTWAIGGWMWGGTDEAESIAAIRASIDAGVSLIDTAPAYGLGRSEEIVGKAIKGRRDRAVIASKCGLNWHSKKGNHFFDQDGTPVNRYLGADGIAYEVEQSLRRLGTDYIDLYITHWQDPTTPIAETMEALERLKSAGKIRAIGASNLDAAELQQYLAAGQLDAIQERYSMLDREIEQTLLPIARQHQVAALSYSSLALGLLSGAMDPAREFSGDDQRKDNPRFSQANRRKVAALKLALTPVAEIHQASMAQIVIAWTLAQPGITFALCGARNATQALDNARAGEILLSAAELSAIDAAVAGHLVAIDA</sequence>
<dbReference type="InterPro" id="IPR050523">
    <property type="entry name" value="AKR_Detox_Biosynth"/>
</dbReference>
<dbReference type="Gene3D" id="3.20.20.100">
    <property type="entry name" value="NADP-dependent oxidoreductase domain"/>
    <property type="match status" value="1"/>
</dbReference>
<evidence type="ECO:0000313" key="4">
    <source>
        <dbReference type="Proteomes" id="UP001152604"/>
    </source>
</evidence>
<protein>
    <submittedName>
        <fullName evidence="3">Aldo-keto reductase YhdN</fullName>
        <ecNumber evidence="3">1.1.1.-</ecNumber>
    </submittedName>
</protein>
<evidence type="ECO:0000259" key="2">
    <source>
        <dbReference type="Pfam" id="PF00248"/>
    </source>
</evidence>